<evidence type="ECO:0000313" key="2">
    <source>
        <dbReference type="Proteomes" id="UP000464054"/>
    </source>
</evidence>
<evidence type="ECO:0008006" key="3">
    <source>
        <dbReference type="Google" id="ProtNLM"/>
    </source>
</evidence>
<protein>
    <recommendedName>
        <fullName evidence="3">Lipoprotein</fullName>
    </recommendedName>
</protein>
<dbReference type="Proteomes" id="UP000464054">
    <property type="component" value="Chromosome"/>
</dbReference>
<dbReference type="EMBL" id="CP046377">
    <property type="protein sequence ID" value="QHQ25823.1"/>
    <property type="molecule type" value="Genomic_DNA"/>
</dbReference>
<reference evidence="2" key="1">
    <citation type="submission" date="2019-11" db="EMBL/GenBank/DDBJ databases">
        <authorList>
            <person name="Jee S."/>
        </authorList>
    </citation>
    <scope>NUCLEOTIDE SEQUENCE [LARGE SCALE GENOMIC DNA]</scope>
    <source>
        <strain evidence="2">PZ1</strain>
    </source>
</reference>
<evidence type="ECO:0000313" key="1">
    <source>
        <dbReference type="EMBL" id="QHQ25823.1"/>
    </source>
</evidence>
<proteinExistence type="predicted"/>
<name>A0AAP9IMG2_9GAMM</name>
<dbReference type="PROSITE" id="PS51257">
    <property type="entry name" value="PROKAR_LIPOPROTEIN"/>
    <property type="match status" value="1"/>
</dbReference>
<sequence length="74" mass="8254">MKSRLFTGQLSNVTRSVVSALAMMLLTGCLATRTVYVPAQCIPLPTELTQPVLVPLPPVADWHMRRLFIGLIRY</sequence>
<organism evidence="1 2">
    <name type="scientific">Pectobacterium parvum</name>
    <dbReference type="NCBI Taxonomy" id="2778550"/>
    <lineage>
        <taxon>Bacteria</taxon>
        <taxon>Pseudomonadati</taxon>
        <taxon>Pseudomonadota</taxon>
        <taxon>Gammaproteobacteria</taxon>
        <taxon>Enterobacterales</taxon>
        <taxon>Pectobacteriaceae</taxon>
        <taxon>Pectobacterium</taxon>
    </lineage>
</organism>
<dbReference type="RefSeq" id="WP_111778701.1">
    <property type="nucleotide sequence ID" value="NZ_CP046377.1"/>
</dbReference>
<dbReference type="AlphaFoldDB" id="A0AAP9IMG2"/>
<accession>A0AAP9IMG2</accession>
<gene>
    <name evidence="1" type="ORF">GMX10_18635</name>
</gene>